<dbReference type="GO" id="GO:0005975">
    <property type="term" value="P:carbohydrate metabolic process"/>
    <property type="evidence" value="ECO:0007669"/>
    <property type="project" value="InterPro"/>
</dbReference>
<evidence type="ECO:0000259" key="9">
    <source>
        <dbReference type="Pfam" id="PF21467"/>
    </source>
</evidence>
<proteinExistence type="inferred from homology"/>
<evidence type="ECO:0000256" key="4">
    <source>
        <dbReference type="PIRSR" id="PIRSR006336-1"/>
    </source>
</evidence>
<dbReference type="AlphaFoldDB" id="A0A370G3I5"/>
<reference evidence="10 13" key="2">
    <citation type="submission" date="2020-04" db="EMBL/GenBank/DDBJ databases">
        <title>Description of novel Gluconacetobacter.</title>
        <authorList>
            <person name="Sombolestani A."/>
        </authorList>
    </citation>
    <scope>NUCLEOTIDE SEQUENCE [LARGE SCALE GENOMIC DNA]</scope>
    <source>
        <strain evidence="10 13">LMG 1382</strain>
    </source>
</reference>
<evidence type="ECO:0000313" key="10">
    <source>
        <dbReference type="EMBL" id="MBB2186613.1"/>
    </source>
</evidence>
<evidence type="ECO:0000256" key="6">
    <source>
        <dbReference type="RuleBase" id="RU003679"/>
    </source>
</evidence>
<dbReference type="InterPro" id="IPR017853">
    <property type="entry name" value="GH"/>
</dbReference>
<evidence type="ECO:0000256" key="1">
    <source>
        <dbReference type="ARBA" id="ARBA00009809"/>
    </source>
</evidence>
<dbReference type="PROSITE" id="PS01182">
    <property type="entry name" value="GLYCOSYL_HYDROL_F35"/>
    <property type="match status" value="1"/>
</dbReference>
<keyword evidence="3 5" id="KW-0326">Glycosidase</keyword>
<comment type="similarity">
    <text evidence="1 6">Belongs to the glycosyl hydrolase 35 family.</text>
</comment>
<dbReference type="EC" id="3.2.1.23" evidence="5"/>
<dbReference type="Proteomes" id="UP000562982">
    <property type="component" value="Unassembled WGS sequence"/>
</dbReference>
<evidence type="ECO:0000313" key="11">
    <source>
        <dbReference type="EMBL" id="RDI38282.1"/>
    </source>
</evidence>
<dbReference type="PRINTS" id="PR00742">
    <property type="entry name" value="GLHYDRLASE35"/>
</dbReference>
<feature type="domain" description="Beta-galactosidase 1-like first all-beta" evidence="8">
    <location>
        <begin position="405"/>
        <end position="516"/>
    </location>
</feature>
<feature type="domain" description="Glycoside hydrolase 35 catalytic" evidence="7">
    <location>
        <begin position="52"/>
        <end position="362"/>
    </location>
</feature>
<evidence type="ECO:0000313" key="12">
    <source>
        <dbReference type="Proteomes" id="UP000254958"/>
    </source>
</evidence>
<dbReference type="Pfam" id="PF21467">
    <property type="entry name" value="BetaGal_gal-bd"/>
    <property type="match status" value="1"/>
</dbReference>
<keyword evidence="2 5" id="KW-0378">Hydrolase</keyword>
<evidence type="ECO:0000313" key="13">
    <source>
        <dbReference type="Proteomes" id="UP000562982"/>
    </source>
</evidence>
<feature type="domain" description="Beta-galactosidase galactose-binding" evidence="9">
    <location>
        <begin position="539"/>
        <end position="595"/>
    </location>
</feature>
<dbReference type="InterPro" id="IPR048913">
    <property type="entry name" value="BetaGal_gal-bd"/>
</dbReference>
<evidence type="ECO:0000259" key="7">
    <source>
        <dbReference type="Pfam" id="PF01301"/>
    </source>
</evidence>
<evidence type="ECO:0000259" key="8">
    <source>
        <dbReference type="Pfam" id="PF21317"/>
    </source>
</evidence>
<organism evidence="11 12">
    <name type="scientific">Gluconacetobacter liquefaciens</name>
    <name type="common">Acetobacter liquefaciens</name>
    <dbReference type="NCBI Taxonomy" id="89584"/>
    <lineage>
        <taxon>Bacteria</taxon>
        <taxon>Pseudomonadati</taxon>
        <taxon>Pseudomonadota</taxon>
        <taxon>Alphaproteobacteria</taxon>
        <taxon>Acetobacterales</taxon>
        <taxon>Acetobacteraceae</taxon>
        <taxon>Gluconacetobacter</taxon>
    </lineage>
</organism>
<dbReference type="PANTHER" id="PTHR23421">
    <property type="entry name" value="BETA-GALACTOSIDASE RELATED"/>
    <property type="match status" value="1"/>
</dbReference>
<dbReference type="Gene3D" id="3.20.20.80">
    <property type="entry name" value="Glycosidases"/>
    <property type="match status" value="1"/>
</dbReference>
<feature type="active site" description="Nucleophile" evidence="4">
    <location>
        <position position="272"/>
    </location>
</feature>
<comment type="caution">
    <text evidence="11">The sequence shown here is derived from an EMBL/GenBank/DDBJ whole genome shotgun (WGS) entry which is preliminary data.</text>
</comment>
<dbReference type="Gene3D" id="2.60.120.260">
    <property type="entry name" value="Galactose-binding domain-like"/>
    <property type="match status" value="2"/>
</dbReference>
<evidence type="ECO:0000256" key="3">
    <source>
        <dbReference type="ARBA" id="ARBA00023295"/>
    </source>
</evidence>
<comment type="catalytic activity">
    <reaction evidence="5">
        <text>Hydrolysis of terminal non-reducing beta-D-galactose residues in beta-D-galactosides.</text>
        <dbReference type="EC" id="3.2.1.23"/>
    </reaction>
</comment>
<dbReference type="EMBL" id="JABEQI010000004">
    <property type="protein sequence ID" value="MBB2186613.1"/>
    <property type="molecule type" value="Genomic_DNA"/>
</dbReference>
<dbReference type="GO" id="GO:0004565">
    <property type="term" value="F:beta-galactosidase activity"/>
    <property type="evidence" value="ECO:0007669"/>
    <property type="project" value="UniProtKB-EC"/>
</dbReference>
<dbReference type="EMBL" id="QQAW01000004">
    <property type="protein sequence ID" value="RDI38282.1"/>
    <property type="molecule type" value="Genomic_DNA"/>
</dbReference>
<dbReference type="Pfam" id="PF21317">
    <property type="entry name" value="BetaGal_ABD_1"/>
    <property type="match status" value="1"/>
</dbReference>
<dbReference type="InterPro" id="IPR031330">
    <property type="entry name" value="Gly_Hdrlase_35_cat"/>
</dbReference>
<dbReference type="RefSeq" id="WP_114727279.1">
    <property type="nucleotide sequence ID" value="NZ_BJMI01000003.1"/>
</dbReference>
<keyword evidence="12" id="KW-1185">Reference proteome</keyword>
<dbReference type="SUPFAM" id="SSF49785">
    <property type="entry name" value="Galactose-binding domain-like"/>
    <property type="match status" value="1"/>
</dbReference>
<dbReference type="SUPFAM" id="SSF51445">
    <property type="entry name" value="(Trans)glycosidases"/>
    <property type="match status" value="1"/>
</dbReference>
<reference evidence="11 12" key="1">
    <citation type="submission" date="2018-07" db="EMBL/GenBank/DDBJ databases">
        <title>Genomic Encyclopedia of Type Strains, Phase IV (KMG-IV): sequencing the most valuable type-strain genomes for metagenomic binning, comparative biology and taxonomic classification.</title>
        <authorList>
            <person name="Goeker M."/>
        </authorList>
    </citation>
    <scope>NUCLEOTIDE SEQUENCE [LARGE SCALE GENOMIC DNA]</scope>
    <source>
        <strain evidence="11 12">DSM 5603</strain>
    </source>
</reference>
<dbReference type="InterPro" id="IPR001944">
    <property type="entry name" value="Glycoside_Hdrlase_35"/>
</dbReference>
<gene>
    <name evidence="11" type="ORF">C7453_104226</name>
    <name evidence="10" type="ORF">HLH32_09470</name>
</gene>
<name>A0A370G3I5_GLULI</name>
<dbReference type="InterPro" id="IPR019801">
    <property type="entry name" value="Glyco_hydro_35_CS"/>
</dbReference>
<accession>A0A370G3I5</accession>
<evidence type="ECO:0000256" key="2">
    <source>
        <dbReference type="ARBA" id="ARBA00022801"/>
    </source>
</evidence>
<dbReference type="InterPro" id="IPR048912">
    <property type="entry name" value="BetaGal1-like_ABD1"/>
</dbReference>
<feature type="active site" description="Proton donor" evidence="4">
    <location>
        <position position="200"/>
    </location>
</feature>
<sequence>MRHAGRRAVLSGSMAIGLFTVGGRLLAADREAASDPLPDGRPHAFTLHRDGFRLDGAPFQIRSGEMHPIRIPRSEWPARIAMAKAMGLNTIAIYLMWNSLEPAPGQFDLTTDRRDFRTFLALCQQAGLWVSLRPGPYVCGEWDFGGLPTWLLYEGDIRVRSMDPAFLAAAERYIATIARAVRPFMADRGGPVLMTQIENEYASFGGDPAYMAWTRETWNRYGITGACTTADGLVQLREKRTVLPACAIGLDGDYELDKARDLTSKAPLWISEAYPGWLTHWGERGMATVDFIPDFQKILDQKASFNLYVVHGGTNFGFGAGANAHRDGSEFQPVVTSYDYDAPIDEAGRATPKYHALRAMIARATGRPAPSVPPDPPVLGFAPVMAHAAGSLWDALGDPVHAPDPVSMERGLRQSSGMALYRCVIPTGRGGPLHLPPVHDDARLILDGTDIGTLSRLFPTKTLPVITPAPHPRHLDILVDSFGHIGFGPAMGDRKGLDGPVTLGGMPLRDWMIFGLPLDATQRARATRHLPAPDLPTGLYRATFNMPGTGSTYLDLSEWKKGYVWVNGHALGRFWSIGPQRRLFCPAEFLYPTRNDILVLDHHVTAPAPIAGMRFLVGAEPA</sequence>
<dbReference type="Pfam" id="PF01301">
    <property type="entry name" value="Glyco_hydro_35"/>
    <property type="match status" value="1"/>
</dbReference>
<protein>
    <recommendedName>
        <fullName evidence="5">Beta-galactosidase</fullName>
        <ecNumber evidence="5">3.2.1.23</ecNumber>
    </recommendedName>
</protein>
<dbReference type="Proteomes" id="UP000254958">
    <property type="component" value="Unassembled WGS sequence"/>
</dbReference>
<dbReference type="InterPro" id="IPR008979">
    <property type="entry name" value="Galactose-bd-like_sf"/>
</dbReference>
<dbReference type="PIRSF" id="PIRSF006336">
    <property type="entry name" value="B-gal"/>
    <property type="match status" value="1"/>
</dbReference>
<dbReference type="InterPro" id="IPR026283">
    <property type="entry name" value="B-gal_1-like"/>
</dbReference>
<dbReference type="OrthoDB" id="9813184at2"/>
<evidence type="ECO:0000256" key="5">
    <source>
        <dbReference type="RuleBase" id="RU000675"/>
    </source>
</evidence>